<evidence type="ECO:0000256" key="13">
    <source>
        <dbReference type="ARBA" id="ARBA00023136"/>
    </source>
</evidence>
<evidence type="ECO:0000256" key="2">
    <source>
        <dbReference type="ARBA" id="ARBA00005698"/>
    </source>
</evidence>
<evidence type="ECO:0000256" key="12">
    <source>
        <dbReference type="ARBA" id="ARBA00023128"/>
    </source>
</evidence>
<evidence type="ECO:0000256" key="11">
    <source>
        <dbReference type="ARBA" id="ARBA00023027"/>
    </source>
</evidence>
<keyword evidence="8" id="KW-1278">Translocase</keyword>
<name>A0A3G5FNE2_9CUCU</name>
<comment type="catalytic activity">
    <reaction evidence="15">
        <text>a ubiquinone + NADH + 5 H(+)(in) = a ubiquinol + NAD(+) + 4 H(+)(out)</text>
        <dbReference type="Rhea" id="RHEA:29091"/>
        <dbReference type="Rhea" id="RHEA-COMP:9565"/>
        <dbReference type="Rhea" id="RHEA-COMP:9566"/>
        <dbReference type="ChEBI" id="CHEBI:15378"/>
        <dbReference type="ChEBI" id="CHEBI:16389"/>
        <dbReference type="ChEBI" id="CHEBI:17976"/>
        <dbReference type="ChEBI" id="CHEBI:57540"/>
        <dbReference type="ChEBI" id="CHEBI:57945"/>
        <dbReference type="EC" id="7.1.1.2"/>
    </reaction>
</comment>
<reference evidence="17" key="2">
    <citation type="submission" date="2018-08" db="EMBL/GenBank/DDBJ databases">
        <authorList>
            <person name="Prakash G."/>
            <person name="Vogler A.P."/>
        </authorList>
    </citation>
    <scope>NUCLEOTIDE SEQUENCE</scope>
</reference>
<gene>
    <name evidence="17" type="primary">nad6</name>
</gene>
<dbReference type="PANTHER" id="PTHR11435:SF1">
    <property type="entry name" value="NADH-UBIQUINONE OXIDOREDUCTASE CHAIN 6"/>
    <property type="match status" value="1"/>
</dbReference>
<keyword evidence="5" id="KW-0813">Transport</keyword>
<evidence type="ECO:0000313" key="17">
    <source>
        <dbReference type="EMBL" id="AYW52139.1"/>
    </source>
</evidence>
<protein>
    <recommendedName>
        <fullName evidence="4">NADH-ubiquinone oxidoreductase chain 6</fullName>
        <ecNumber evidence="3">7.1.1.2</ecNumber>
    </recommendedName>
    <alternativeName>
        <fullName evidence="14">NADH dehydrogenase subunit 6</fullName>
    </alternativeName>
</protein>
<evidence type="ECO:0000256" key="7">
    <source>
        <dbReference type="ARBA" id="ARBA00022692"/>
    </source>
</evidence>
<evidence type="ECO:0000256" key="16">
    <source>
        <dbReference type="SAM" id="Phobius"/>
    </source>
</evidence>
<evidence type="ECO:0000256" key="6">
    <source>
        <dbReference type="ARBA" id="ARBA00022660"/>
    </source>
</evidence>
<keyword evidence="12 17" id="KW-0496">Mitochondrion</keyword>
<keyword evidence="7 16" id="KW-0812">Transmembrane</keyword>
<dbReference type="GO" id="GO:0031966">
    <property type="term" value="C:mitochondrial membrane"/>
    <property type="evidence" value="ECO:0007669"/>
    <property type="project" value="UniProtKB-SubCell"/>
</dbReference>
<sequence>MLNLMILNCFMIFFLNHPLSIGMILLSQSILISLFMGMMTYTFWYSYIFLLIMIGGLLVLFIYMTSIASNEKFNFSFNLFMLLILMFIIIYLFLKFYLKINLSLHQNSMLFNNTIYNFNLSMIKYYNYPSIMLTFLIILYLLMTMIMTIMICNKNMGSLRQKF</sequence>
<dbReference type="InterPro" id="IPR050269">
    <property type="entry name" value="ComplexI_Subunit6"/>
</dbReference>
<proteinExistence type="inferred from homology"/>
<keyword evidence="9" id="KW-0249">Electron transport</keyword>
<feature type="transmembrane region" description="Helical" evidence="16">
    <location>
        <begin position="44"/>
        <end position="63"/>
    </location>
</feature>
<evidence type="ECO:0000256" key="1">
    <source>
        <dbReference type="ARBA" id="ARBA00004225"/>
    </source>
</evidence>
<comment type="similarity">
    <text evidence="2">Belongs to the complex I subunit 6 family.</text>
</comment>
<dbReference type="AlphaFoldDB" id="A0A3G5FNE2"/>
<keyword evidence="11" id="KW-0520">NAD</keyword>
<reference evidence="17" key="1">
    <citation type="journal article" date="2015" name="Mol. Biol. Evol.">
        <title>Soup to Tree: The Phylogeny of Beetles Inferred by Mitochondrial Metagenomics of a Bornean Rainforest Sample.</title>
        <authorList>
            <person name="Crampton-Platt A."/>
            <person name="Timmermans M.J."/>
            <person name="Gimmel M.L."/>
            <person name="Kutty S.N."/>
            <person name="Cockerill T.D."/>
            <person name="Vun Khen C."/>
            <person name="Vogler A.P."/>
        </authorList>
    </citation>
    <scope>NUCLEOTIDE SEQUENCE</scope>
</reference>
<accession>A0A3G5FNE2</accession>
<keyword evidence="13 16" id="KW-0472">Membrane</keyword>
<organism evidence="17">
    <name type="scientific">Discolomatidae sp. 1 ACP-2013</name>
    <dbReference type="NCBI Taxonomy" id="1434484"/>
    <lineage>
        <taxon>Eukaryota</taxon>
        <taxon>Metazoa</taxon>
        <taxon>Ecdysozoa</taxon>
        <taxon>Arthropoda</taxon>
        <taxon>Hexapoda</taxon>
        <taxon>Insecta</taxon>
        <taxon>Pterygota</taxon>
        <taxon>Neoptera</taxon>
        <taxon>Endopterygota</taxon>
        <taxon>Coleoptera</taxon>
        <taxon>Polyphaga</taxon>
        <taxon>Cucujiformia</taxon>
        <taxon>Coccinelloidea</taxon>
        <taxon>Discolomatidae</taxon>
    </lineage>
</organism>
<evidence type="ECO:0000256" key="5">
    <source>
        <dbReference type="ARBA" id="ARBA00022448"/>
    </source>
</evidence>
<keyword evidence="6" id="KW-0679">Respiratory chain</keyword>
<evidence type="ECO:0000256" key="15">
    <source>
        <dbReference type="ARBA" id="ARBA00049551"/>
    </source>
</evidence>
<keyword evidence="10 16" id="KW-1133">Transmembrane helix</keyword>
<feature type="transmembrane region" description="Helical" evidence="16">
    <location>
        <begin position="131"/>
        <end position="152"/>
    </location>
</feature>
<evidence type="ECO:0000256" key="14">
    <source>
        <dbReference type="ARBA" id="ARBA00031019"/>
    </source>
</evidence>
<comment type="subcellular location">
    <subcellularLocation>
        <location evidence="1">Mitochondrion membrane</location>
        <topology evidence="1">Multi-pass membrane protein</topology>
    </subcellularLocation>
</comment>
<dbReference type="PANTHER" id="PTHR11435">
    <property type="entry name" value="NADH UBIQUINONE OXIDOREDUCTASE SUBUNIT ND6"/>
    <property type="match status" value="1"/>
</dbReference>
<dbReference type="GO" id="GO:0008137">
    <property type="term" value="F:NADH dehydrogenase (ubiquinone) activity"/>
    <property type="evidence" value="ECO:0007669"/>
    <property type="project" value="UniProtKB-EC"/>
</dbReference>
<dbReference type="EMBL" id="MH789718">
    <property type="protein sequence ID" value="AYW52139.1"/>
    <property type="molecule type" value="Genomic_DNA"/>
</dbReference>
<evidence type="ECO:0000256" key="9">
    <source>
        <dbReference type="ARBA" id="ARBA00022982"/>
    </source>
</evidence>
<evidence type="ECO:0000256" key="8">
    <source>
        <dbReference type="ARBA" id="ARBA00022967"/>
    </source>
</evidence>
<evidence type="ECO:0000256" key="3">
    <source>
        <dbReference type="ARBA" id="ARBA00012944"/>
    </source>
</evidence>
<evidence type="ECO:0000256" key="10">
    <source>
        <dbReference type="ARBA" id="ARBA00022989"/>
    </source>
</evidence>
<feature type="transmembrane region" description="Helical" evidence="16">
    <location>
        <begin position="75"/>
        <end position="94"/>
    </location>
</feature>
<geneLocation type="mitochondrion" evidence="17"/>
<evidence type="ECO:0000256" key="4">
    <source>
        <dbReference type="ARBA" id="ARBA00021095"/>
    </source>
</evidence>
<feature type="transmembrane region" description="Helical" evidence="16">
    <location>
        <begin position="12"/>
        <end position="38"/>
    </location>
</feature>
<dbReference type="EC" id="7.1.1.2" evidence="3"/>